<keyword evidence="7" id="KW-0597">Phosphoprotein</keyword>
<proteinExistence type="predicted"/>
<dbReference type="InterPro" id="IPR025944">
    <property type="entry name" value="Sigma_54_int_dom_CS"/>
</dbReference>
<dbReference type="PROSITE" id="PS00675">
    <property type="entry name" value="SIGMA54_INTERACT_1"/>
    <property type="match status" value="1"/>
</dbReference>
<keyword evidence="1" id="KW-0547">Nucleotide-binding</keyword>
<dbReference type="Gene3D" id="3.40.50.300">
    <property type="entry name" value="P-loop containing nucleotide triphosphate hydrolases"/>
    <property type="match status" value="1"/>
</dbReference>
<dbReference type="FunFam" id="1.10.8.60:FF:000014">
    <property type="entry name" value="DNA-binding transcriptional regulator NtrC"/>
    <property type="match status" value="1"/>
</dbReference>
<evidence type="ECO:0000259" key="8">
    <source>
        <dbReference type="PROSITE" id="PS50045"/>
    </source>
</evidence>
<dbReference type="Pfam" id="PF25601">
    <property type="entry name" value="AAA_lid_14"/>
    <property type="match status" value="1"/>
</dbReference>
<dbReference type="Proteomes" id="UP000748308">
    <property type="component" value="Unassembled WGS sequence"/>
</dbReference>
<dbReference type="InterPro" id="IPR011006">
    <property type="entry name" value="CheY-like_superfamily"/>
</dbReference>
<dbReference type="GO" id="GO:0043565">
    <property type="term" value="F:sequence-specific DNA binding"/>
    <property type="evidence" value="ECO:0007669"/>
    <property type="project" value="InterPro"/>
</dbReference>
<dbReference type="Gene3D" id="1.10.10.60">
    <property type="entry name" value="Homeodomain-like"/>
    <property type="match status" value="1"/>
</dbReference>
<evidence type="ECO:0000256" key="5">
    <source>
        <dbReference type="ARBA" id="ARBA00023159"/>
    </source>
</evidence>
<evidence type="ECO:0000256" key="4">
    <source>
        <dbReference type="ARBA" id="ARBA00023125"/>
    </source>
</evidence>
<dbReference type="SUPFAM" id="SSF52540">
    <property type="entry name" value="P-loop containing nucleoside triphosphate hydrolases"/>
    <property type="match status" value="1"/>
</dbReference>
<comment type="caution">
    <text evidence="10">The sequence shown here is derived from an EMBL/GenBank/DDBJ whole genome shotgun (WGS) entry which is preliminary data.</text>
</comment>
<dbReference type="PROSITE" id="PS50045">
    <property type="entry name" value="SIGMA54_INTERACT_4"/>
    <property type="match status" value="1"/>
</dbReference>
<dbReference type="Pfam" id="PF02954">
    <property type="entry name" value="HTH_8"/>
    <property type="match status" value="1"/>
</dbReference>
<dbReference type="PROSITE" id="PS00676">
    <property type="entry name" value="SIGMA54_INTERACT_2"/>
    <property type="match status" value="1"/>
</dbReference>
<dbReference type="InterPro" id="IPR003593">
    <property type="entry name" value="AAA+_ATPase"/>
</dbReference>
<dbReference type="GO" id="GO:0000160">
    <property type="term" value="P:phosphorelay signal transduction system"/>
    <property type="evidence" value="ECO:0007669"/>
    <property type="project" value="InterPro"/>
</dbReference>
<dbReference type="FunFam" id="3.40.50.300:FF:000006">
    <property type="entry name" value="DNA-binding transcriptional regulator NtrC"/>
    <property type="match status" value="1"/>
</dbReference>
<dbReference type="InterPro" id="IPR001789">
    <property type="entry name" value="Sig_transdc_resp-reg_receiver"/>
</dbReference>
<feature type="modified residue" description="4-aspartylphosphate" evidence="7">
    <location>
        <position position="52"/>
    </location>
</feature>
<dbReference type="Gene3D" id="3.40.50.2300">
    <property type="match status" value="1"/>
</dbReference>
<keyword evidence="5" id="KW-0010">Activator</keyword>
<dbReference type="InterPro" id="IPR009057">
    <property type="entry name" value="Homeodomain-like_sf"/>
</dbReference>
<name>A0A937X6K7_UNCEI</name>
<dbReference type="Pfam" id="PF00158">
    <property type="entry name" value="Sigma54_activat"/>
    <property type="match status" value="1"/>
</dbReference>
<dbReference type="PANTHER" id="PTHR32071:SF117">
    <property type="entry name" value="PTS-DEPENDENT DIHYDROXYACETONE KINASE OPERON REGULATORY PROTEIN-RELATED"/>
    <property type="match status" value="1"/>
</dbReference>
<dbReference type="InterPro" id="IPR002078">
    <property type="entry name" value="Sigma_54_int"/>
</dbReference>
<gene>
    <name evidence="10" type="ORF">FJY75_02040</name>
</gene>
<keyword evidence="6" id="KW-0804">Transcription</keyword>
<evidence type="ECO:0000259" key="9">
    <source>
        <dbReference type="PROSITE" id="PS50110"/>
    </source>
</evidence>
<keyword evidence="3" id="KW-0805">Transcription regulation</keyword>
<dbReference type="PANTHER" id="PTHR32071">
    <property type="entry name" value="TRANSCRIPTIONAL REGULATORY PROTEIN"/>
    <property type="match status" value="1"/>
</dbReference>
<keyword evidence="2" id="KW-0067">ATP-binding</keyword>
<dbReference type="PROSITE" id="PS00688">
    <property type="entry name" value="SIGMA54_INTERACT_3"/>
    <property type="match status" value="1"/>
</dbReference>
<evidence type="ECO:0000256" key="3">
    <source>
        <dbReference type="ARBA" id="ARBA00023015"/>
    </source>
</evidence>
<dbReference type="Gene3D" id="1.10.8.60">
    <property type="match status" value="1"/>
</dbReference>
<feature type="domain" description="Response regulatory" evidence="9">
    <location>
        <begin position="3"/>
        <end position="117"/>
    </location>
</feature>
<dbReference type="InterPro" id="IPR025662">
    <property type="entry name" value="Sigma_54_int_dom_ATP-bd_1"/>
</dbReference>
<dbReference type="PROSITE" id="PS50110">
    <property type="entry name" value="RESPONSE_REGULATORY"/>
    <property type="match status" value="1"/>
</dbReference>
<dbReference type="InterPro" id="IPR058031">
    <property type="entry name" value="AAA_lid_NorR"/>
</dbReference>
<dbReference type="EMBL" id="VGIY01000026">
    <property type="protein sequence ID" value="MBM3316611.1"/>
    <property type="molecule type" value="Genomic_DNA"/>
</dbReference>
<feature type="domain" description="Sigma-54 factor interaction" evidence="8">
    <location>
        <begin position="149"/>
        <end position="378"/>
    </location>
</feature>
<evidence type="ECO:0000256" key="1">
    <source>
        <dbReference type="ARBA" id="ARBA00022741"/>
    </source>
</evidence>
<evidence type="ECO:0000313" key="11">
    <source>
        <dbReference type="Proteomes" id="UP000748308"/>
    </source>
</evidence>
<dbReference type="SUPFAM" id="SSF46689">
    <property type="entry name" value="Homeodomain-like"/>
    <property type="match status" value="1"/>
</dbReference>
<dbReference type="InterPro" id="IPR025943">
    <property type="entry name" value="Sigma_54_int_dom_ATP-bd_2"/>
</dbReference>
<dbReference type="SMART" id="SM00382">
    <property type="entry name" value="AAA"/>
    <property type="match status" value="1"/>
</dbReference>
<evidence type="ECO:0000256" key="6">
    <source>
        <dbReference type="ARBA" id="ARBA00023163"/>
    </source>
</evidence>
<protein>
    <submittedName>
        <fullName evidence="10">Sigma-54-dependent Fis family transcriptional regulator</fullName>
    </submittedName>
</protein>
<accession>A0A937X6K7</accession>
<dbReference type="InterPro" id="IPR027417">
    <property type="entry name" value="P-loop_NTPase"/>
</dbReference>
<evidence type="ECO:0000256" key="7">
    <source>
        <dbReference type="PROSITE-ProRule" id="PRU00169"/>
    </source>
</evidence>
<dbReference type="InterPro" id="IPR002197">
    <property type="entry name" value="HTH_Fis"/>
</dbReference>
<organism evidence="10 11">
    <name type="scientific">Eiseniibacteriota bacterium</name>
    <dbReference type="NCBI Taxonomy" id="2212470"/>
    <lineage>
        <taxon>Bacteria</taxon>
        <taxon>Candidatus Eiseniibacteriota</taxon>
    </lineage>
</organism>
<evidence type="ECO:0000313" key="10">
    <source>
        <dbReference type="EMBL" id="MBM3316611.1"/>
    </source>
</evidence>
<dbReference type="SMART" id="SM00448">
    <property type="entry name" value="REC"/>
    <property type="match status" value="1"/>
</dbReference>
<dbReference type="GO" id="GO:0006355">
    <property type="term" value="P:regulation of DNA-templated transcription"/>
    <property type="evidence" value="ECO:0007669"/>
    <property type="project" value="InterPro"/>
</dbReference>
<dbReference type="GO" id="GO:0005524">
    <property type="term" value="F:ATP binding"/>
    <property type="evidence" value="ECO:0007669"/>
    <property type="project" value="UniProtKB-KW"/>
</dbReference>
<keyword evidence="4" id="KW-0238">DNA-binding</keyword>
<evidence type="ECO:0000256" key="2">
    <source>
        <dbReference type="ARBA" id="ARBA00022840"/>
    </source>
</evidence>
<dbReference type="SUPFAM" id="SSF52172">
    <property type="entry name" value="CheY-like"/>
    <property type="match status" value="1"/>
</dbReference>
<dbReference type="AlphaFoldDB" id="A0A937X6K7"/>
<dbReference type="Pfam" id="PF00072">
    <property type="entry name" value="Response_reg"/>
    <property type="match status" value="1"/>
</dbReference>
<dbReference type="CDD" id="cd00009">
    <property type="entry name" value="AAA"/>
    <property type="match status" value="1"/>
</dbReference>
<dbReference type="PRINTS" id="PR01590">
    <property type="entry name" value="HTHFIS"/>
</dbReference>
<reference evidence="10" key="1">
    <citation type="submission" date="2019-03" db="EMBL/GenBank/DDBJ databases">
        <title>Lake Tanganyika Metagenome-Assembled Genomes (MAGs).</title>
        <authorList>
            <person name="Tran P."/>
        </authorList>
    </citation>
    <scope>NUCLEOTIDE SEQUENCE</scope>
    <source>
        <strain evidence="10">M_DeepCast_400m_m2_100</strain>
    </source>
</reference>
<sequence length="457" mass="50137">MGRILVVEDNATLRETIAEVLRQEGHQVDAVERAEAGLELCAGEPVELVLTDLKLPGVDGQELLARVKGKDPLIEVIVMTGYGTIEAAVAAMRAGAFDFLPKPLRLDQLVAKAAQALAVRADRLALLRERERRLYLEEEAEAAFNAGEIVGRAPGMLALFATIERVAPTDSSVLITGESGTGKELVARAIHWRSARRDGPFVRVHCGALPEGVLESELFGHERGAFTGAARQRRGRFELADGGTLFLDEIADIGAAVQVRLLRVLQEREFERVGGERTLRVDTRVIAATNRDLRADVAAGRFREDLFYRLYVIPMHLPPLRERREDVAPLADHFIGRLAARLGRPAVRLTPGALRLLTLYDWPGNVRELENALERAIVLCAGEVIDEADLAFLARDARASQPLPSGIVPLNDALDRLERALLERALEQAGGVKAEAARLLQIKASALYYKLEKHGLL</sequence>